<evidence type="ECO:0000313" key="2">
    <source>
        <dbReference type="EMBL" id="MFC3180502.1"/>
    </source>
</evidence>
<feature type="transmembrane region" description="Helical" evidence="1">
    <location>
        <begin position="55"/>
        <end position="78"/>
    </location>
</feature>
<evidence type="ECO:0000256" key="1">
    <source>
        <dbReference type="SAM" id="Phobius"/>
    </source>
</evidence>
<keyword evidence="1" id="KW-0472">Membrane</keyword>
<gene>
    <name evidence="2" type="ORF">ACFOGH_05845</name>
</gene>
<proteinExistence type="predicted"/>
<name>A0ABV7J1A0_9RHOB</name>
<protein>
    <submittedName>
        <fullName evidence="2">YqaA family protein</fullName>
    </submittedName>
</protein>
<dbReference type="PANTHER" id="PTHR42709">
    <property type="entry name" value="ALKALINE PHOSPHATASE LIKE PROTEIN"/>
    <property type="match status" value="1"/>
</dbReference>
<comment type="caution">
    <text evidence="2">The sequence shown here is derived from an EMBL/GenBank/DDBJ whole genome shotgun (WGS) entry which is preliminary data.</text>
</comment>
<feature type="transmembrane region" description="Helical" evidence="1">
    <location>
        <begin position="173"/>
        <end position="191"/>
    </location>
</feature>
<dbReference type="Proteomes" id="UP001595547">
    <property type="component" value="Unassembled WGS sequence"/>
</dbReference>
<evidence type="ECO:0000313" key="3">
    <source>
        <dbReference type="Proteomes" id="UP001595547"/>
    </source>
</evidence>
<dbReference type="InterPro" id="IPR051311">
    <property type="entry name" value="DedA_domain"/>
</dbReference>
<dbReference type="RefSeq" id="WP_380072127.1">
    <property type="nucleotide sequence ID" value="NZ_JBHRTO010000001.1"/>
</dbReference>
<dbReference type="PANTHER" id="PTHR42709:SF11">
    <property type="entry name" value="DEDA FAMILY PROTEIN"/>
    <property type="match status" value="1"/>
</dbReference>
<accession>A0ABV7J1A0</accession>
<sequence length="194" mass="21672">MFRKLYDWTLRWAGSRYAEPAMGAVSFVESSVFPIPADVLFIPMCLSRPDRVWRYALIATITSVLGGVFGWLIGHYAFDLLARPALEFYGKLAAFETLKSQTGDLAILVMLITSGLTHLPPMKVVTILSGVVSFDLKWFILSAIVARGGRFYLLAWALQRYGVRMTGFIERRMTAIVAGLILVGGLIWLATRMM</sequence>
<dbReference type="EMBL" id="JBHRTO010000001">
    <property type="protein sequence ID" value="MFC3180502.1"/>
    <property type="molecule type" value="Genomic_DNA"/>
</dbReference>
<keyword evidence="3" id="KW-1185">Reference proteome</keyword>
<organism evidence="2 3">
    <name type="scientific">Cypionkella sinensis</name>
    <dbReference type="NCBI Taxonomy" id="1756043"/>
    <lineage>
        <taxon>Bacteria</taxon>
        <taxon>Pseudomonadati</taxon>
        <taxon>Pseudomonadota</taxon>
        <taxon>Alphaproteobacteria</taxon>
        <taxon>Rhodobacterales</taxon>
        <taxon>Paracoccaceae</taxon>
        <taxon>Cypionkella</taxon>
    </lineage>
</organism>
<keyword evidence="1" id="KW-0812">Transmembrane</keyword>
<keyword evidence="1" id="KW-1133">Transmembrane helix</keyword>
<reference evidence="3" key="1">
    <citation type="journal article" date="2019" name="Int. J. Syst. Evol. Microbiol.">
        <title>The Global Catalogue of Microorganisms (GCM) 10K type strain sequencing project: providing services to taxonomists for standard genome sequencing and annotation.</title>
        <authorList>
            <consortium name="The Broad Institute Genomics Platform"/>
            <consortium name="The Broad Institute Genome Sequencing Center for Infectious Disease"/>
            <person name="Wu L."/>
            <person name="Ma J."/>
        </authorList>
    </citation>
    <scope>NUCLEOTIDE SEQUENCE [LARGE SCALE GENOMIC DNA]</scope>
    <source>
        <strain evidence="3">KCTC 52039</strain>
    </source>
</reference>